<feature type="transmembrane region" description="Helical" evidence="1">
    <location>
        <begin position="6"/>
        <end position="23"/>
    </location>
</feature>
<feature type="transmembrane region" description="Helical" evidence="1">
    <location>
        <begin position="301"/>
        <end position="319"/>
    </location>
</feature>
<dbReference type="EMBL" id="JAGEOJ010000015">
    <property type="protein sequence ID" value="MBO2452169.1"/>
    <property type="molecule type" value="Genomic_DNA"/>
</dbReference>
<feature type="transmembrane region" description="Helical" evidence="1">
    <location>
        <begin position="482"/>
        <end position="501"/>
    </location>
</feature>
<feature type="transmembrane region" description="Helical" evidence="1">
    <location>
        <begin position="250"/>
        <end position="272"/>
    </location>
</feature>
<feature type="transmembrane region" description="Helical" evidence="1">
    <location>
        <begin position="211"/>
        <end position="230"/>
    </location>
</feature>
<feature type="transmembrane region" description="Helical" evidence="1">
    <location>
        <begin position="97"/>
        <end position="116"/>
    </location>
</feature>
<name>A0A939T7M4_9ACTN</name>
<protein>
    <submittedName>
        <fullName evidence="2">Uncharacterized protein</fullName>
    </submittedName>
</protein>
<feature type="transmembrane region" description="Helical" evidence="1">
    <location>
        <begin position="453"/>
        <end position="470"/>
    </location>
</feature>
<dbReference type="Proteomes" id="UP000669179">
    <property type="component" value="Unassembled WGS sequence"/>
</dbReference>
<feature type="transmembrane region" description="Helical" evidence="1">
    <location>
        <begin position="521"/>
        <end position="540"/>
    </location>
</feature>
<dbReference type="AlphaFoldDB" id="A0A939T7M4"/>
<sequence length="746" mass="80677">MAIFSGYVLLGITGPGLLWWRVLWRSERRFLAEELAAGTALGYVMEVFSYIPSRALGLPLLVLVWPIGSIAAFLVIPSLRRWWRGPGPGGRMPLWTAWALAALFCYVAAFSAASHFRFHGIAWPGIASPTPDIPWQLSMAGEVKHHIPATFPQVLGEPLLYHWFAYADMAATSWVTGIELQTLLVRLSPLPMLAVYTVLIVALARRVTGRWWTGPLAAALCFFTMTPQLSALPQAAGWTDVVSSGTVLNYVWWSPTQTFGAMLCLPLVLVLTQVLCGQARSSLWLLLCLLLAAETAAKGTFLPLLLAGLLLTVGVHGVVRRRLHRAAAASAGLTAAALCFAQLVLFRGETQGIRWAPLHTVKRMEVAVPEAIRMLPLSQHTPVFAGAAAVFMLVVGWFCMCAGALGLLRERTRLLDPMILLFAGMGAAAMAVMLVSGHPFLSQIYFLQSARPYLGILAAAGFAAVVPRATSRPALGAVRIGLPLVAAALAGVVIVCLARWWDGSVTPSGDGWDARALARLTPYGLLGMGVLVVVVLLLLARRWAVPLRGLSTALTLAVLTGIALSSVKDQVVAPFEETLDQGWGATTGWPTTTGSGREAHDVPAGAMRAGRWLRGHSDPSEVVAANVHCRASKARYCDPRHFWISAYTERRVLVEGWGYLPSANARAALYGEPQGFRVPFEDQARLAANDAAFSMPSKRALDGLRSKYGVHWLFVDERFNRPGRALGLYAVPRFRAGDCAVYEVPA</sequence>
<keyword evidence="1" id="KW-1133">Transmembrane helix</keyword>
<feature type="transmembrane region" description="Helical" evidence="1">
    <location>
        <begin position="279"/>
        <end position="295"/>
    </location>
</feature>
<gene>
    <name evidence="2" type="ORF">J4573_34125</name>
</gene>
<organism evidence="2 3">
    <name type="scientific">Actinomadura barringtoniae</name>
    <dbReference type="NCBI Taxonomy" id="1427535"/>
    <lineage>
        <taxon>Bacteria</taxon>
        <taxon>Bacillati</taxon>
        <taxon>Actinomycetota</taxon>
        <taxon>Actinomycetes</taxon>
        <taxon>Streptosporangiales</taxon>
        <taxon>Thermomonosporaceae</taxon>
        <taxon>Actinomadura</taxon>
    </lineage>
</organism>
<keyword evidence="1" id="KW-0472">Membrane</keyword>
<evidence type="ECO:0000256" key="1">
    <source>
        <dbReference type="SAM" id="Phobius"/>
    </source>
</evidence>
<keyword evidence="3" id="KW-1185">Reference proteome</keyword>
<reference evidence="2" key="1">
    <citation type="submission" date="2021-03" db="EMBL/GenBank/DDBJ databases">
        <authorList>
            <person name="Kanchanasin P."/>
            <person name="Saeng-In P."/>
            <person name="Phongsopitanun W."/>
            <person name="Yuki M."/>
            <person name="Kudo T."/>
            <person name="Ohkuma M."/>
            <person name="Tanasupawat S."/>
        </authorList>
    </citation>
    <scope>NUCLEOTIDE SEQUENCE</scope>
    <source>
        <strain evidence="2">GKU 128</strain>
    </source>
</reference>
<dbReference type="RefSeq" id="WP_208260056.1">
    <property type="nucleotide sequence ID" value="NZ_JAGEOJ010000015.1"/>
</dbReference>
<feature type="transmembrane region" description="Helical" evidence="1">
    <location>
        <begin position="547"/>
        <end position="567"/>
    </location>
</feature>
<feature type="transmembrane region" description="Helical" evidence="1">
    <location>
        <begin position="57"/>
        <end position="76"/>
    </location>
</feature>
<feature type="transmembrane region" description="Helical" evidence="1">
    <location>
        <begin position="326"/>
        <end position="345"/>
    </location>
</feature>
<feature type="transmembrane region" description="Helical" evidence="1">
    <location>
        <begin position="419"/>
        <end position="441"/>
    </location>
</feature>
<comment type="caution">
    <text evidence="2">The sequence shown here is derived from an EMBL/GenBank/DDBJ whole genome shotgun (WGS) entry which is preliminary data.</text>
</comment>
<keyword evidence="1" id="KW-0812">Transmembrane</keyword>
<feature type="transmembrane region" description="Helical" evidence="1">
    <location>
        <begin position="35"/>
        <end position="51"/>
    </location>
</feature>
<feature type="transmembrane region" description="Helical" evidence="1">
    <location>
        <begin position="183"/>
        <end position="204"/>
    </location>
</feature>
<feature type="transmembrane region" description="Helical" evidence="1">
    <location>
        <begin position="383"/>
        <end position="407"/>
    </location>
</feature>
<evidence type="ECO:0000313" key="3">
    <source>
        <dbReference type="Proteomes" id="UP000669179"/>
    </source>
</evidence>
<evidence type="ECO:0000313" key="2">
    <source>
        <dbReference type="EMBL" id="MBO2452169.1"/>
    </source>
</evidence>
<accession>A0A939T7M4</accession>
<proteinExistence type="predicted"/>